<keyword evidence="3" id="KW-1185">Reference proteome</keyword>
<evidence type="ECO:0000313" key="3">
    <source>
        <dbReference type="Proteomes" id="UP001218218"/>
    </source>
</evidence>
<comment type="caution">
    <text evidence="2">The sequence shown here is derived from an EMBL/GenBank/DDBJ whole genome shotgun (WGS) entry which is preliminary data.</text>
</comment>
<feature type="chain" id="PRO_5042257540" evidence="1">
    <location>
        <begin position="19"/>
        <end position="563"/>
    </location>
</feature>
<dbReference type="Proteomes" id="UP001218218">
    <property type="component" value="Unassembled WGS sequence"/>
</dbReference>
<gene>
    <name evidence="2" type="ORF">DFH08DRAFT_928732</name>
</gene>
<feature type="signal peptide" evidence="1">
    <location>
        <begin position="1"/>
        <end position="18"/>
    </location>
</feature>
<protein>
    <submittedName>
        <fullName evidence="2">Uncharacterized protein</fullName>
    </submittedName>
</protein>
<dbReference type="EMBL" id="JARIHO010000001">
    <property type="protein sequence ID" value="KAJ7368640.1"/>
    <property type="molecule type" value="Genomic_DNA"/>
</dbReference>
<reference evidence="2" key="1">
    <citation type="submission" date="2023-03" db="EMBL/GenBank/DDBJ databases">
        <title>Massive genome expansion in bonnet fungi (Mycena s.s.) driven by repeated elements and novel gene families across ecological guilds.</title>
        <authorList>
            <consortium name="Lawrence Berkeley National Laboratory"/>
            <person name="Harder C.B."/>
            <person name="Miyauchi S."/>
            <person name="Viragh M."/>
            <person name="Kuo A."/>
            <person name="Thoen E."/>
            <person name="Andreopoulos B."/>
            <person name="Lu D."/>
            <person name="Skrede I."/>
            <person name="Drula E."/>
            <person name="Henrissat B."/>
            <person name="Morin E."/>
            <person name="Kohler A."/>
            <person name="Barry K."/>
            <person name="LaButti K."/>
            <person name="Morin E."/>
            <person name="Salamov A."/>
            <person name="Lipzen A."/>
            <person name="Mereny Z."/>
            <person name="Hegedus B."/>
            <person name="Baldrian P."/>
            <person name="Stursova M."/>
            <person name="Weitz H."/>
            <person name="Taylor A."/>
            <person name="Grigoriev I.V."/>
            <person name="Nagy L.G."/>
            <person name="Martin F."/>
            <person name="Kauserud H."/>
        </authorList>
    </citation>
    <scope>NUCLEOTIDE SEQUENCE</scope>
    <source>
        <strain evidence="2">CBHHK002</strain>
    </source>
</reference>
<evidence type="ECO:0000256" key="1">
    <source>
        <dbReference type="SAM" id="SignalP"/>
    </source>
</evidence>
<name>A0AAD7AVL0_9AGAR</name>
<keyword evidence="1" id="KW-0732">Signal</keyword>
<proteinExistence type="predicted"/>
<accession>A0AAD7AVL0</accession>
<evidence type="ECO:0000313" key="2">
    <source>
        <dbReference type="EMBL" id="KAJ7368640.1"/>
    </source>
</evidence>
<organism evidence="2 3">
    <name type="scientific">Mycena albidolilacea</name>
    <dbReference type="NCBI Taxonomy" id="1033008"/>
    <lineage>
        <taxon>Eukaryota</taxon>
        <taxon>Fungi</taxon>
        <taxon>Dikarya</taxon>
        <taxon>Basidiomycota</taxon>
        <taxon>Agaricomycotina</taxon>
        <taxon>Agaricomycetes</taxon>
        <taxon>Agaricomycetidae</taxon>
        <taxon>Agaricales</taxon>
        <taxon>Marasmiineae</taxon>
        <taxon>Mycenaceae</taxon>
        <taxon>Mycena</taxon>
    </lineage>
</organism>
<dbReference type="AlphaFoldDB" id="A0AAD7AVL0"/>
<sequence length="563" mass="62860">MATSELGALSTLLTLVITTSPTPSAPSTELLSSVLQAFQRHCPAITACRVIVVFDAYDQIVSHPRLKKGQVTPEQASNYVLYKENVKSLILNEFLNTDAAASDWVQSTAEAEYGSPFLIRNAVDLLISRTTNHRVTFIEPEKRIGFGLAVRSALRITETPYCFIQQHDWALSSDLPLEPLLAIMKDSEIAEDVPVKYICLPAVRMLGYATSAHVDQFPALKELTVQLKRRFTPASQPDVSIPLTPLFFWHDKPHVASTVHYLARVFPTRLAMLRGDFIEDKVGQHARAQMKEGQWAKWATWLYYPDEGRQLCLTHLQGRTWRGAEFEAKQAAIYRQRNDCSRKPSLVALNRDSKPHRFHGLVRQRALDQLLLQAHKSSRKDWSGGGDSRGILPTAFASQLGSGRNIIIYIHPFLFAQHFVLAVQTMSHKCRRPASLRGEAREASKMRGLRQLPIRSIGTDLQVPSQQLGSQPGSSSILSISLSTFPRPPSNSHFDQGFPTSFAISSSRHISTGRSLPQHQFQTGFVTGSSWQEILMEGPVGGFSAKSEDKSKAEATQWSEMFL</sequence>